<dbReference type="EMBL" id="BMUE01000010">
    <property type="protein sequence ID" value="GGW63243.1"/>
    <property type="molecule type" value="Genomic_DNA"/>
</dbReference>
<reference evidence="1" key="1">
    <citation type="journal article" date="2014" name="Int. J. Syst. Evol. Microbiol.">
        <title>Complete genome sequence of Corynebacterium casei LMG S-19264T (=DSM 44701T), isolated from a smear-ripened cheese.</title>
        <authorList>
            <consortium name="US DOE Joint Genome Institute (JGI-PGF)"/>
            <person name="Walter F."/>
            <person name="Albersmeier A."/>
            <person name="Kalinowski J."/>
            <person name="Ruckert C."/>
        </authorList>
    </citation>
    <scope>NUCLEOTIDE SEQUENCE</scope>
    <source>
        <strain evidence="1">JCM 4490</strain>
    </source>
</reference>
<evidence type="ECO:0000313" key="1">
    <source>
        <dbReference type="EMBL" id="GGW63243.1"/>
    </source>
</evidence>
<comment type="caution">
    <text evidence="1">The sequence shown here is derived from an EMBL/GenBank/DDBJ whole genome shotgun (WGS) entry which is preliminary data.</text>
</comment>
<accession>A0A918MS73</accession>
<protein>
    <submittedName>
        <fullName evidence="1">Uncharacterized protein</fullName>
    </submittedName>
</protein>
<reference evidence="1" key="2">
    <citation type="submission" date="2020-09" db="EMBL/GenBank/DDBJ databases">
        <authorList>
            <person name="Sun Q."/>
            <person name="Ohkuma M."/>
        </authorList>
    </citation>
    <scope>NUCLEOTIDE SEQUENCE</scope>
    <source>
        <strain evidence="1">JCM 4490</strain>
    </source>
</reference>
<name>A0A918MS73_9ACTN</name>
<dbReference type="Proteomes" id="UP000620224">
    <property type="component" value="Unassembled WGS sequence"/>
</dbReference>
<dbReference type="AlphaFoldDB" id="A0A918MS73"/>
<keyword evidence="2" id="KW-1185">Reference proteome</keyword>
<organism evidence="1 2">
    <name type="scientific">Streptomyces lucensis JCM 4490</name>
    <dbReference type="NCBI Taxonomy" id="1306176"/>
    <lineage>
        <taxon>Bacteria</taxon>
        <taxon>Bacillati</taxon>
        <taxon>Actinomycetota</taxon>
        <taxon>Actinomycetes</taxon>
        <taxon>Kitasatosporales</taxon>
        <taxon>Streptomycetaceae</taxon>
        <taxon>Streptomyces</taxon>
    </lineage>
</organism>
<sequence>MVVAARICGRDRTARVTAGQPLTQKRQFIKQQLIPGGRKPFRKGFSGVTFYELRPVAAGFAAAASPTRPAASRSVRTAPAVTPAVVQREASNGSHHDRWVRYQSTVAASADAKSVRGR</sequence>
<evidence type="ECO:0000313" key="2">
    <source>
        <dbReference type="Proteomes" id="UP000620224"/>
    </source>
</evidence>
<proteinExistence type="predicted"/>
<gene>
    <name evidence="1" type="ORF">GCM10010503_45370</name>
</gene>